<keyword evidence="1" id="KW-0472">Membrane</keyword>
<protein>
    <submittedName>
        <fullName evidence="2">Uncharacterized protein</fullName>
    </submittedName>
</protein>
<keyword evidence="1" id="KW-0812">Transmembrane</keyword>
<evidence type="ECO:0000313" key="3">
    <source>
        <dbReference type="Proteomes" id="UP000799324"/>
    </source>
</evidence>
<reference evidence="2" key="1">
    <citation type="journal article" date="2020" name="Stud. Mycol.">
        <title>101 Dothideomycetes genomes: a test case for predicting lifestyles and emergence of pathogens.</title>
        <authorList>
            <person name="Haridas S."/>
            <person name="Albert R."/>
            <person name="Binder M."/>
            <person name="Bloem J."/>
            <person name="Labutti K."/>
            <person name="Salamov A."/>
            <person name="Andreopoulos B."/>
            <person name="Baker S."/>
            <person name="Barry K."/>
            <person name="Bills G."/>
            <person name="Bluhm B."/>
            <person name="Cannon C."/>
            <person name="Castanera R."/>
            <person name="Culley D."/>
            <person name="Daum C."/>
            <person name="Ezra D."/>
            <person name="Gonzalez J."/>
            <person name="Henrissat B."/>
            <person name="Kuo A."/>
            <person name="Liang C."/>
            <person name="Lipzen A."/>
            <person name="Lutzoni F."/>
            <person name="Magnuson J."/>
            <person name="Mondo S."/>
            <person name="Nolan M."/>
            <person name="Ohm R."/>
            <person name="Pangilinan J."/>
            <person name="Park H.-J."/>
            <person name="Ramirez L."/>
            <person name="Alfaro M."/>
            <person name="Sun H."/>
            <person name="Tritt A."/>
            <person name="Yoshinaga Y."/>
            <person name="Zwiers L.-H."/>
            <person name="Turgeon B."/>
            <person name="Goodwin S."/>
            <person name="Spatafora J."/>
            <person name="Crous P."/>
            <person name="Grigoriev I."/>
        </authorList>
    </citation>
    <scope>NUCLEOTIDE SEQUENCE</scope>
    <source>
        <strain evidence="2">CBS 122681</strain>
    </source>
</reference>
<evidence type="ECO:0000313" key="2">
    <source>
        <dbReference type="EMBL" id="KAF2655957.1"/>
    </source>
</evidence>
<keyword evidence="1" id="KW-1133">Transmembrane helix</keyword>
<gene>
    <name evidence="2" type="ORF">K491DRAFT_692461</name>
</gene>
<evidence type="ECO:0000256" key="1">
    <source>
        <dbReference type="SAM" id="Phobius"/>
    </source>
</evidence>
<accession>A0A6A6T9H4</accession>
<organism evidence="2 3">
    <name type="scientific">Lophiostoma macrostomum CBS 122681</name>
    <dbReference type="NCBI Taxonomy" id="1314788"/>
    <lineage>
        <taxon>Eukaryota</taxon>
        <taxon>Fungi</taxon>
        <taxon>Dikarya</taxon>
        <taxon>Ascomycota</taxon>
        <taxon>Pezizomycotina</taxon>
        <taxon>Dothideomycetes</taxon>
        <taxon>Pleosporomycetidae</taxon>
        <taxon>Pleosporales</taxon>
        <taxon>Lophiostomataceae</taxon>
        <taxon>Lophiostoma</taxon>
    </lineage>
</organism>
<feature type="transmembrane region" description="Helical" evidence="1">
    <location>
        <begin position="29"/>
        <end position="49"/>
    </location>
</feature>
<dbReference type="AlphaFoldDB" id="A0A6A6T9H4"/>
<proteinExistence type="predicted"/>
<sequence length="89" mass="10495">MPPRFTYVIFRREADTDASLSSASWSKEALIALFGVLFAILCPLIVFLWRRMRLRLRRGPQDSEPDLELQPFPLSHAKTIQDWRQLHRD</sequence>
<name>A0A6A6T9H4_9PLEO</name>
<dbReference type="Proteomes" id="UP000799324">
    <property type="component" value="Unassembled WGS sequence"/>
</dbReference>
<keyword evidence="3" id="KW-1185">Reference proteome</keyword>
<dbReference type="EMBL" id="MU004342">
    <property type="protein sequence ID" value="KAF2655957.1"/>
    <property type="molecule type" value="Genomic_DNA"/>
</dbReference>